<dbReference type="Gene3D" id="3.40.190.290">
    <property type="match status" value="1"/>
</dbReference>
<organism evidence="6 7">
    <name type="scientific">Peteryoungia aggregata LMG 23059</name>
    <dbReference type="NCBI Taxonomy" id="1368425"/>
    <lineage>
        <taxon>Bacteria</taxon>
        <taxon>Pseudomonadati</taxon>
        <taxon>Pseudomonadota</taxon>
        <taxon>Alphaproteobacteria</taxon>
        <taxon>Hyphomicrobiales</taxon>
        <taxon>Rhizobiaceae</taxon>
        <taxon>Peteryoungia</taxon>
    </lineage>
</organism>
<gene>
    <name evidence="6" type="ORF">J2045_002959</name>
</gene>
<comment type="caution">
    <text evidence="6">The sequence shown here is derived from an EMBL/GenBank/DDBJ whole genome shotgun (WGS) entry which is preliminary data.</text>
</comment>
<evidence type="ECO:0000313" key="6">
    <source>
        <dbReference type="EMBL" id="MDQ0421915.1"/>
    </source>
</evidence>
<dbReference type="InterPro" id="IPR005119">
    <property type="entry name" value="LysR_subst-bd"/>
</dbReference>
<evidence type="ECO:0000256" key="1">
    <source>
        <dbReference type="ARBA" id="ARBA00009437"/>
    </source>
</evidence>
<keyword evidence="7" id="KW-1185">Reference proteome</keyword>
<protein>
    <submittedName>
        <fullName evidence="6">DNA-binding transcriptional LysR family regulator</fullName>
    </submittedName>
</protein>
<dbReference type="Pfam" id="PF00126">
    <property type="entry name" value="HTH_1"/>
    <property type="match status" value="1"/>
</dbReference>
<dbReference type="PROSITE" id="PS50931">
    <property type="entry name" value="HTH_LYSR"/>
    <property type="match status" value="1"/>
</dbReference>
<dbReference type="SUPFAM" id="SSF53850">
    <property type="entry name" value="Periplasmic binding protein-like II"/>
    <property type="match status" value="1"/>
</dbReference>
<proteinExistence type="inferred from homology"/>
<keyword evidence="2" id="KW-0805">Transcription regulation</keyword>
<evidence type="ECO:0000259" key="5">
    <source>
        <dbReference type="PROSITE" id="PS50931"/>
    </source>
</evidence>
<dbReference type="Pfam" id="PF03466">
    <property type="entry name" value="LysR_substrate"/>
    <property type="match status" value="1"/>
</dbReference>
<comment type="similarity">
    <text evidence="1">Belongs to the LysR transcriptional regulatory family.</text>
</comment>
<evidence type="ECO:0000256" key="3">
    <source>
        <dbReference type="ARBA" id="ARBA00023125"/>
    </source>
</evidence>
<dbReference type="EMBL" id="JAUSUW010000008">
    <property type="protein sequence ID" value="MDQ0421915.1"/>
    <property type="molecule type" value="Genomic_DNA"/>
</dbReference>
<dbReference type="Gene3D" id="1.10.10.10">
    <property type="entry name" value="Winged helix-like DNA-binding domain superfamily/Winged helix DNA-binding domain"/>
    <property type="match status" value="1"/>
</dbReference>
<dbReference type="RefSeq" id="WP_307374012.1">
    <property type="nucleotide sequence ID" value="NZ_JAUSUW010000008.1"/>
</dbReference>
<dbReference type="InterPro" id="IPR050176">
    <property type="entry name" value="LTTR"/>
</dbReference>
<keyword evidence="4" id="KW-0804">Transcription</keyword>
<evidence type="ECO:0000256" key="4">
    <source>
        <dbReference type="ARBA" id="ARBA00023163"/>
    </source>
</evidence>
<evidence type="ECO:0000256" key="2">
    <source>
        <dbReference type="ARBA" id="ARBA00023015"/>
    </source>
</evidence>
<dbReference type="GO" id="GO:0003677">
    <property type="term" value="F:DNA binding"/>
    <property type="evidence" value="ECO:0007669"/>
    <property type="project" value="UniProtKB-KW"/>
</dbReference>
<dbReference type="PANTHER" id="PTHR30579:SF3">
    <property type="entry name" value="TRANSCRIPTIONAL REGULATORY PROTEIN"/>
    <property type="match status" value="1"/>
</dbReference>
<name>A0ABU0GBA8_9HYPH</name>
<accession>A0ABU0GBA8</accession>
<sequence length="309" mass="34256">MARLILCKNSSFRHIGCEKIHNMDWENLRIFALLARHQTLSAAGRAAGVEHATIGRRIVALEADLGLKLLDRRGRRVQMTPQGERIALIAQRMEEEALTVLRTAAGAQEALAGEVTISAPPAYAQAVLFPKLMRLRRDHPKLNLIVLGDKREASLARREADIAIRMTRPVAGDLLISKIDEVGFSFVAAESYLDGLPKEDWQFVSYDREMDAAPQTRLLRQFAAGRLIAFQASSLEMQLEAVLAGAGIAILPDFLTRDREKLVRVPTNLPLLTREVWLVVHPDMSRVPAIRAAMHALSARGPNQDEVVG</sequence>
<dbReference type="PANTHER" id="PTHR30579">
    <property type="entry name" value="TRANSCRIPTIONAL REGULATOR"/>
    <property type="match status" value="1"/>
</dbReference>
<reference evidence="6 7" key="1">
    <citation type="submission" date="2023-07" db="EMBL/GenBank/DDBJ databases">
        <title>Genomic Encyclopedia of Type Strains, Phase IV (KMG-IV): sequencing the most valuable type-strain genomes for metagenomic binning, comparative biology and taxonomic classification.</title>
        <authorList>
            <person name="Goeker M."/>
        </authorList>
    </citation>
    <scope>NUCLEOTIDE SEQUENCE [LARGE SCALE GENOMIC DNA]</scope>
    <source>
        <strain evidence="6 7">DSM 1111</strain>
    </source>
</reference>
<dbReference type="Proteomes" id="UP001238496">
    <property type="component" value="Unassembled WGS sequence"/>
</dbReference>
<evidence type="ECO:0000313" key="7">
    <source>
        <dbReference type="Proteomes" id="UP001238496"/>
    </source>
</evidence>
<keyword evidence="3 6" id="KW-0238">DNA-binding</keyword>
<dbReference type="InterPro" id="IPR000847">
    <property type="entry name" value="LysR_HTH_N"/>
</dbReference>
<feature type="domain" description="HTH lysR-type" evidence="5">
    <location>
        <begin position="23"/>
        <end position="80"/>
    </location>
</feature>
<dbReference type="InterPro" id="IPR036390">
    <property type="entry name" value="WH_DNA-bd_sf"/>
</dbReference>
<dbReference type="SUPFAM" id="SSF46785">
    <property type="entry name" value="Winged helix' DNA-binding domain"/>
    <property type="match status" value="1"/>
</dbReference>
<dbReference type="InterPro" id="IPR036388">
    <property type="entry name" value="WH-like_DNA-bd_sf"/>
</dbReference>